<evidence type="ECO:0000313" key="4">
    <source>
        <dbReference type="Proteomes" id="UP000029738"/>
    </source>
</evidence>
<dbReference type="PANTHER" id="PTHR43685">
    <property type="entry name" value="GLYCOSYLTRANSFERASE"/>
    <property type="match status" value="1"/>
</dbReference>
<keyword evidence="4" id="KW-1185">Reference proteome</keyword>
<dbReference type="PANTHER" id="PTHR43685:SF2">
    <property type="entry name" value="GLYCOSYLTRANSFERASE 2-LIKE DOMAIN-CONTAINING PROTEIN"/>
    <property type="match status" value="1"/>
</dbReference>
<dbReference type="InterPro" id="IPR001173">
    <property type="entry name" value="Glyco_trans_2-like"/>
</dbReference>
<comment type="caution">
    <text evidence="3">The sequence shown here is derived from an EMBL/GenBank/DDBJ whole genome shotgun (WGS) entry which is preliminary data.</text>
</comment>
<dbReference type="AlphaFoldDB" id="A0A0C1N6Z5"/>
<gene>
    <name evidence="3" type="ORF">DA73_0227125</name>
    <name evidence="2" type="ORF">DA73_0400010015</name>
</gene>
<reference evidence="3" key="1">
    <citation type="journal article" date="2015" name="Genome Announc.">
        <title>Draft Genome Sequence of Tolypothrix boutellei Strain VB521301.</title>
        <authorList>
            <person name="Chandrababunaidu M.M."/>
            <person name="Singh D."/>
            <person name="Sen D."/>
            <person name="Bhan S."/>
            <person name="Das S."/>
            <person name="Gupta A."/>
            <person name="Adhikary S.P."/>
            <person name="Tripathy S."/>
        </authorList>
    </citation>
    <scope>NUCLEOTIDE SEQUENCE</scope>
    <source>
        <strain evidence="3">VB521301</strain>
    </source>
</reference>
<evidence type="ECO:0000259" key="1">
    <source>
        <dbReference type="Pfam" id="PF00535"/>
    </source>
</evidence>
<name>A0A0C1N6Z5_9CYAN</name>
<protein>
    <submittedName>
        <fullName evidence="3">Glycosyl transferase</fullName>
    </submittedName>
    <submittedName>
        <fullName evidence="2">Glycosyltransferase</fullName>
    </submittedName>
</protein>
<dbReference type="RefSeq" id="WP_038087085.1">
    <property type="nucleotide sequence ID" value="NZ_JHEG04000001.1"/>
</dbReference>
<keyword evidence="3" id="KW-0808">Transferase</keyword>
<sequence length="329" mass="37795">MLQAQNQLREPLVTVVIPTYNRPQYLREAIESAVNQTYKNLEIVVSDDGSVENPQDIVDSFQDSRIRFQRNTKNLGIALNVIGAFKEARGKYVASLNDDDVWNQDFLAKLVPHLEADANLAIAFSDHYIIDSKGKIDTAATEENTLRWKRDQLQEGVYQPFYEIGLVHQAVPSAVATIIRKDAIDWDDFPPQMGSYWDLYLTYLACRTGRGAYYSPERLSRYRVHTQSETFVSGASSIQSKIRAGKAGIYCYRQFMEDERLQEFKDYFQEKWLQAHTTLAIGLLKAEQTQEARPYLLHALRWQKFNLRTVAAFALSLVPRPLARKFLAI</sequence>
<accession>A0A0C1N6Z5</accession>
<reference evidence="2" key="2">
    <citation type="submission" date="2019-11" db="EMBL/GenBank/DDBJ databases">
        <title>Improved Assembly of Tolypothrix boutellei genome.</title>
        <authorList>
            <person name="Sarangi A.N."/>
            <person name="Mukherjee M."/>
            <person name="Ghosh S."/>
            <person name="Singh D."/>
            <person name="Das A."/>
            <person name="Kant S."/>
            <person name="Prusty A."/>
            <person name="Tripathy S."/>
        </authorList>
    </citation>
    <scope>NUCLEOTIDE SEQUENCE</scope>
    <source>
        <strain evidence="2">VB521301</strain>
    </source>
</reference>
<evidence type="ECO:0000313" key="3">
    <source>
        <dbReference type="EMBL" id="KIE08296.1"/>
    </source>
</evidence>
<dbReference type="Proteomes" id="UP000029738">
    <property type="component" value="Unassembled WGS sequence"/>
</dbReference>
<evidence type="ECO:0000313" key="2">
    <source>
        <dbReference type="EMBL" id="KAF3885761.1"/>
    </source>
</evidence>
<dbReference type="Gene3D" id="3.90.550.10">
    <property type="entry name" value="Spore Coat Polysaccharide Biosynthesis Protein SpsA, Chain A"/>
    <property type="match status" value="1"/>
</dbReference>
<dbReference type="SUPFAM" id="SSF53448">
    <property type="entry name" value="Nucleotide-diphospho-sugar transferases"/>
    <property type="match status" value="1"/>
</dbReference>
<dbReference type="InterPro" id="IPR029044">
    <property type="entry name" value="Nucleotide-diphossugar_trans"/>
</dbReference>
<feature type="domain" description="Glycosyltransferase 2-like" evidence="1">
    <location>
        <begin position="14"/>
        <end position="138"/>
    </location>
</feature>
<dbReference type="GO" id="GO:0016740">
    <property type="term" value="F:transferase activity"/>
    <property type="evidence" value="ECO:0007669"/>
    <property type="project" value="UniProtKB-KW"/>
</dbReference>
<dbReference type="InterPro" id="IPR050834">
    <property type="entry name" value="Glycosyltransf_2"/>
</dbReference>
<dbReference type="EMBL" id="JHEG02000058">
    <property type="protein sequence ID" value="KIE08296.1"/>
    <property type="molecule type" value="Genomic_DNA"/>
</dbReference>
<dbReference type="STRING" id="1479485.DA73_0227125"/>
<dbReference type="EMBL" id="JHEG04000001">
    <property type="protein sequence ID" value="KAF3885761.1"/>
    <property type="molecule type" value="Genomic_DNA"/>
</dbReference>
<dbReference type="Pfam" id="PF00535">
    <property type="entry name" value="Glycos_transf_2"/>
    <property type="match status" value="1"/>
</dbReference>
<organism evidence="3">
    <name type="scientific">Tolypothrix bouteillei VB521301</name>
    <dbReference type="NCBI Taxonomy" id="1479485"/>
    <lineage>
        <taxon>Bacteria</taxon>
        <taxon>Bacillati</taxon>
        <taxon>Cyanobacteriota</taxon>
        <taxon>Cyanophyceae</taxon>
        <taxon>Nostocales</taxon>
        <taxon>Tolypothrichaceae</taxon>
        <taxon>Tolypothrix</taxon>
    </lineage>
</organism>
<dbReference type="OrthoDB" id="396512at2"/>
<proteinExistence type="predicted"/>